<comment type="caution">
    <text evidence="4">The sequence shown here is derived from an EMBL/GenBank/DDBJ whole genome shotgun (WGS) entry which is preliminary data.</text>
</comment>
<feature type="domain" description="Acetyl xylan esterase" evidence="3">
    <location>
        <begin position="99"/>
        <end position="244"/>
    </location>
</feature>
<gene>
    <name evidence="4" type="ORF">LF1_46580</name>
</gene>
<evidence type="ECO:0000313" key="5">
    <source>
        <dbReference type="Proteomes" id="UP000322699"/>
    </source>
</evidence>
<dbReference type="InterPro" id="IPR029058">
    <property type="entry name" value="AB_hydrolase_fold"/>
</dbReference>
<evidence type="ECO:0000256" key="2">
    <source>
        <dbReference type="SAM" id="Phobius"/>
    </source>
</evidence>
<dbReference type="RefSeq" id="WP_149752997.1">
    <property type="nucleotide sequence ID" value="NZ_LWSK01000090.1"/>
</dbReference>
<keyword evidence="4" id="KW-0378">Hydrolase</keyword>
<dbReference type="InterPro" id="IPR008391">
    <property type="entry name" value="AXE1_dom"/>
</dbReference>
<dbReference type="OrthoDB" id="290408at2"/>
<name>A0A5B1CLL2_9BACT</name>
<dbReference type="SUPFAM" id="SSF53474">
    <property type="entry name" value="alpha/beta-Hydrolases"/>
    <property type="match status" value="1"/>
</dbReference>
<keyword evidence="5" id="KW-1185">Reference proteome</keyword>
<dbReference type="Pfam" id="PF05448">
    <property type="entry name" value="AXE1"/>
    <property type="match status" value="1"/>
</dbReference>
<evidence type="ECO:0000256" key="1">
    <source>
        <dbReference type="SAM" id="MobiDB-lite"/>
    </source>
</evidence>
<accession>A0A5B1CLL2</accession>
<keyword evidence="2" id="KW-0472">Membrane</keyword>
<evidence type="ECO:0000259" key="3">
    <source>
        <dbReference type="Pfam" id="PF05448"/>
    </source>
</evidence>
<evidence type="ECO:0000313" key="4">
    <source>
        <dbReference type="EMBL" id="KAA1262097.1"/>
    </source>
</evidence>
<keyword evidence="2" id="KW-0812">Transmembrane</keyword>
<reference evidence="4 5" key="1">
    <citation type="submission" date="2019-08" db="EMBL/GenBank/DDBJ databases">
        <title>Deep-cultivation of Planctomycetes and their phenomic and genomic characterization uncovers novel biology.</title>
        <authorList>
            <person name="Wiegand S."/>
            <person name="Jogler M."/>
            <person name="Boedeker C."/>
            <person name="Pinto D."/>
            <person name="Vollmers J."/>
            <person name="Rivas-Marin E."/>
            <person name="Kohn T."/>
            <person name="Peeters S.H."/>
            <person name="Heuer A."/>
            <person name="Rast P."/>
            <person name="Oberbeckmann S."/>
            <person name="Bunk B."/>
            <person name="Jeske O."/>
            <person name="Meyerdierks A."/>
            <person name="Storesund J.E."/>
            <person name="Kallscheuer N."/>
            <person name="Luecker S."/>
            <person name="Lage O.M."/>
            <person name="Pohl T."/>
            <person name="Merkel B.J."/>
            <person name="Hornburger P."/>
            <person name="Mueller R.-W."/>
            <person name="Bruemmer F."/>
            <person name="Labrenz M."/>
            <person name="Spormann A.M."/>
            <person name="Op Den Camp H."/>
            <person name="Overmann J."/>
            <person name="Amann R."/>
            <person name="Jetten M.S.M."/>
            <person name="Mascher T."/>
            <person name="Medema M.H."/>
            <person name="Devos D.P."/>
            <person name="Kaster A.-K."/>
            <person name="Ovreas L."/>
            <person name="Rohde M."/>
            <person name="Galperin M.Y."/>
            <person name="Jogler C."/>
        </authorList>
    </citation>
    <scope>NUCLEOTIDE SEQUENCE [LARGE SCALE GENOMIC DNA]</scope>
    <source>
        <strain evidence="4 5">LF1</strain>
    </source>
</reference>
<dbReference type="GO" id="GO:0016787">
    <property type="term" value="F:hydrolase activity"/>
    <property type="evidence" value="ECO:0007669"/>
    <property type="project" value="UniProtKB-KW"/>
</dbReference>
<feature type="transmembrane region" description="Helical" evidence="2">
    <location>
        <begin position="12"/>
        <end position="31"/>
    </location>
</feature>
<dbReference type="AlphaFoldDB" id="A0A5B1CLL2"/>
<dbReference type="Proteomes" id="UP000322699">
    <property type="component" value="Unassembled WGS sequence"/>
</dbReference>
<dbReference type="PANTHER" id="PTHR22946">
    <property type="entry name" value="DIENELACTONE HYDROLASE DOMAIN-CONTAINING PROTEIN-RELATED"/>
    <property type="match status" value="1"/>
</dbReference>
<feature type="compositionally biased region" description="Polar residues" evidence="1">
    <location>
        <begin position="357"/>
        <end position="385"/>
    </location>
</feature>
<dbReference type="EMBL" id="VRLW01000001">
    <property type="protein sequence ID" value="KAA1262097.1"/>
    <property type="molecule type" value="Genomic_DNA"/>
</dbReference>
<keyword evidence="2" id="KW-1133">Transmembrane helix</keyword>
<dbReference type="Gene3D" id="3.40.50.1820">
    <property type="entry name" value="alpha/beta hydrolase"/>
    <property type="match status" value="1"/>
</dbReference>
<organism evidence="4 5">
    <name type="scientific">Rubripirellula obstinata</name>
    <dbReference type="NCBI Taxonomy" id="406547"/>
    <lineage>
        <taxon>Bacteria</taxon>
        <taxon>Pseudomonadati</taxon>
        <taxon>Planctomycetota</taxon>
        <taxon>Planctomycetia</taxon>
        <taxon>Pirellulales</taxon>
        <taxon>Pirellulaceae</taxon>
        <taxon>Rubripirellula</taxon>
    </lineage>
</organism>
<sequence>MSLLPTVSINKLVGFLPILACISMAGCGFEMPAMAPDSMDRFDLSDVPTVSFPDRPDGQWIADGVMEYAVTLPVPAGQPGHASEIRILLPSKTEQQSNNPEQQSGKTPALIFNGPGAYLFSGMSLTDDDMEPMIAYAQAGYAVIGYATDGCQPSFEREPSKDEIATMVRAYVASKAGLINATRALDFALATFPEIDSQQVYSIGQSSGGKQALLLAQHDDRIQGCIAFAPACMMDFASCVEVSRIAADDVAFLMKEVKRSMPIAHAEINTKPTMLVCSPNDRIVRKSEVMAMAHAVEENLAVFEVDCESHGQVPSAGFDESLQWLSQQINPQDFNASIAVGKATANDVTDDNIAASPTSVTSSLPAAVATTTPIQSNSAAMTSTSEADKEMQRKQQQQEMLMRAGIKTNPFLTGN</sequence>
<proteinExistence type="predicted"/>
<dbReference type="InterPro" id="IPR050261">
    <property type="entry name" value="FrsA_esterase"/>
</dbReference>
<protein>
    <submittedName>
        <fullName evidence="4">Alpha/beta hydrolase family protein</fullName>
    </submittedName>
</protein>
<feature type="region of interest" description="Disordered" evidence="1">
    <location>
        <begin position="357"/>
        <end position="399"/>
    </location>
</feature>